<sequence length="420" mass="48096">MRPRCSALMILQGVRTTHTQLFLDPRGIISLRKTCKLLALATTYERVVWMNVLIRTCAKYGIYRPTFPLKDMSQRELEQATFTTFRFLALFRRTDRISPERTRTISVPCSSSGTQGVLTYLWLVPGGRFLFTETGDCMICLWDLGFGTQADIRMTHVASYHRKRTEIKNEYYHVPYKVQLHEVRPLSLKPKFKLLNTLNTDSVAVFNSLFTSTDRHICFFSPETVTLWDFKSDFSQTWNVDCYYTNLLIMGEILVLYDMDSLTIPPILHTFTIMDNPPPRLIQPCFWPLGDSQSPYFTVSEVSAKWDMHGLFSVYTLRNWAPNDAPGSSSLLSNTAPLHKVISVLPRNKELPVYLPSRTCGDSILQLHADLGSIKVKGFTNSSFAQFLDGRVPSSHKIRLRFLSWTTLARPSISSVILMM</sequence>
<dbReference type="AlphaFoldDB" id="A0A369K045"/>
<dbReference type="Proteomes" id="UP000076154">
    <property type="component" value="Unassembled WGS sequence"/>
</dbReference>
<evidence type="ECO:0008006" key="3">
    <source>
        <dbReference type="Google" id="ProtNLM"/>
    </source>
</evidence>
<name>A0A369K045_HYPMA</name>
<reference evidence="1" key="1">
    <citation type="submission" date="2018-04" db="EMBL/GenBank/DDBJ databases">
        <title>Whole genome sequencing of Hypsizygus marmoreus.</title>
        <authorList>
            <person name="Choi I.-G."/>
            <person name="Min B."/>
            <person name="Kim J.-G."/>
            <person name="Kim S."/>
            <person name="Oh Y.-L."/>
            <person name="Kong W.-S."/>
            <person name="Park H."/>
            <person name="Jeong J."/>
            <person name="Song E.-S."/>
        </authorList>
    </citation>
    <scope>NUCLEOTIDE SEQUENCE [LARGE SCALE GENOMIC DNA]</scope>
    <source>
        <strain evidence="1">51987-8</strain>
    </source>
</reference>
<accession>A0A369K045</accession>
<evidence type="ECO:0000313" key="1">
    <source>
        <dbReference type="EMBL" id="RDB27981.1"/>
    </source>
</evidence>
<dbReference type="EMBL" id="LUEZ02000013">
    <property type="protein sequence ID" value="RDB27981.1"/>
    <property type="molecule type" value="Genomic_DNA"/>
</dbReference>
<comment type="caution">
    <text evidence="1">The sequence shown here is derived from an EMBL/GenBank/DDBJ whole genome shotgun (WGS) entry which is preliminary data.</text>
</comment>
<evidence type="ECO:0000313" key="2">
    <source>
        <dbReference type="Proteomes" id="UP000076154"/>
    </source>
</evidence>
<gene>
    <name evidence="1" type="ORF">Hypma_002127</name>
</gene>
<dbReference type="InParanoid" id="A0A369K045"/>
<protein>
    <recommendedName>
        <fullName evidence="3">F-box domain-containing protein</fullName>
    </recommendedName>
</protein>
<keyword evidence="2" id="KW-1185">Reference proteome</keyword>
<dbReference type="OrthoDB" id="2688364at2759"/>
<proteinExistence type="predicted"/>
<organism evidence="1 2">
    <name type="scientific">Hypsizygus marmoreus</name>
    <name type="common">White beech mushroom</name>
    <name type="synonym">Agaricus marmoreus</name>
    <dbReference type="NCBI Taxonomy" id="39966"/>
    <lineage>
        <taxon>Eukaryota</taxon>
        <taxon>Fungi</taxon>
        <taxon>Dikarya</taxon>
        <taxon>Basidiomycota</taxon>
        <taxon>Agaricomycotina</taxon>
        <taxon>Agaricomycetes</taxon>
        <taxon>Agaricomycetidae</taxon>
        <taxon>Agaricales</taxon>
        <taxon>Tricholomatineae</taxon>
        <taxon>Lyophyllaceae</taxon>
        <taxon>Hypsizygus</taxon>
    </lineage>
</organism>